<keyword evidence="4" id="KW-1185">Reference proteome</keyword>
<dbReference type="InterPro" id="IPR038765">
    <property type="entry name" value="Papain-like_cys_pep_sf"/>
</dbReference>
<dbReference type="RefSeq" id="WP_243802632.1">
    <property type="nucleotide sequence ID" value="NZ_JALHAT010000046.1"/>
</dbReference>
<dbReference type="InterPro" id="IPR013589">
    <property type="entry name" value="Bac_transglu_N"/>
</dbReference>
<protein>
    <submittedName>
        <fullName evidence="3">Transglutaminase family protein</fullName>
    </submittedName>
</protein>
<dbReference type="InterPro" id="IPR002931">
    <property type="entry name" value="Transglutaminase-like"/>
</dbReference>
<dbReference type="Gene3D" id="3.10.620.30">
    <property type="match status" value="1"/>
</dbReference>
<dbReference type="PANTHER" id="PTHR33490:SF6">
    <property type="entry name" value="SLL1049 PROTEIN"/>
    <property type="match status" value="1"/>
</dbReference>
<reference evidence="3" key="1">
    <citation type="submission" date="2022-03" db="EMBL/GenBank/DDBJ databases">
        <title>Identification of a novel bacterium isolated from mangrove sediments.</title>
        <authorList>
            <person name="Pan X."/>
        </authorList>
    </citation>
    <scope>NUCLEOTIDE SEQUENCE</scope>
    <source>
        <strain evidence="3">B2637</strain>
    </source>
</reference>
<sequence>MLLTVSHTTRYVFEDPVSHGLQRLRLKPKSTHGQEVLDWTMELTGAKVEAEYDDQHNNHTALVSLEPGAQEVIVTCKGSVQTSISDGVTGMHSGHMPLWCFLRPTGLTRAGNKVRQLVASVEADREDTLGFLHALSYAVGEAVEYLPGETDTATTAEQVLTTGKGVCQDHAHVFISAGRLLDIPMRYVGGYLKMDDRDEQEAGHGWAEAYVQGLGWVGFDISNKVCPDERYIRVATGCDYGEAAPVTGISHGGGATSLDVHLSVAEKLLGGQQQQQSGDGSQQQQQTGSGSA</sequence>
<dbReference type="SUPFAM" id="SSF54001">
    <property type="entry name" value="Cysteine proteinases"/>
    <property type="match status" value="1"/>
</dbReference>
<evidence type="ECO:0000313" key="4">
    <source>
        <dbReference type="Proteomes" id="UP001162802"/>
    </source>
</evidence>
<dbReference type="EMBL" id="JALHAT010000046">
    <property type="protein sequence ID" value="MCJ1962579.1"/>
    <property type="molecule type" value="Genomic_DNA"/>
</dbReference>
<comment type="caution">
    <text evidence="3">The sequence shown here is derived from an EMBL/GenBank/DDBJ whole genome shotgun (WGS) entry which is preliminary data.</text>
</comment>
<evidence type="ECO:0000256" key="1">
    <source>
        <dbReference type="SAM" id="MobiDB-lite"/>
    </source>
</evidence>
<feature type="compositionally biased region" description="Low complexity" evidence="1">
    <location>
        <begin position="270"/>
        <end position="292"/>
    </location>
</feature>
<gene>
    <name evidence="3" type="ORF">MTR65_17950</name>
</gene>
<evidence type="ECO:0000259" key="2">
    <source>
        <dbReference type="SMART" id="SM00460"/>
    </source>
</evidence>
<name>A0ABT0AHA4_9SPHN</name>
<dbReference type="Proteomes" id="UP001162802">
    <property type="component" value="Unassembled WGS sequence"/>
</dbReference>
<dbReference type="Pfam" id="PF08379">
    <property type="entry name" value="Bact_transglu_N"/>
    <property type="match status" value="1"/>
</dbReference>
<organism evidence="3 4">
    <name type="scientific">Novosphingobium mangrovi</name>
    <name type="common">ex Hu et al. 2023</name>
    <dbReference type="NCBI Taxonomy" id="2930094"/>
    <lineage>
        <taxon>Bacteria</taxon>
        <taxon>Pseudomonadati</taxon>
        <taxon>Pseudomonadota</taxon>
        <taxon>Alphaproteobacteria</taxon>
        <taxon>Sphingomonadales</taxon>
        <taxon>Sphingomonadaceae</taxon>
        <taxon>Novosphingobium</taxon>
    </lineage>
</organism>
<dbReference type="Pfam" id="PF01841">
    <property type="entry name" value="Transglut_core"/>
    <property type="match status" value="1"/>
</dbReference>
<feature type="domain" description="Transglutaminase-like" evidence="2">
    <location>
        <begin position="159"/>
        <end position="223"/>
    </location>
</feature>
<proteinExistence type="predicted"/>
<dbReference type="PANTHER" id="PTHR33490">
    <property type="entry name" value="BLR5614 PROTEIN-RELATED"/>
    <property type="match status" value="1"/>
</dbReference>
<accession>A0ABT0AHA4</accession>
<feature type="region of interest" description="Disordered" evidence="1">
    <location>
        <begin position="269"/>
        <end position="292"/>
    </location>
</feature>
<evidence type="ECO:0000313" key="3">
    <source>
        <dbReference type="EMBL" id="MCJ1962579.1"/>
    </source>
</evidence>
<dbReference type="SMART" id="SM00460">
    <property type="entry name" value="TGc"/>
    <property type="match status" value="1"/>
</dbReference>